<dbReference type="KEGG" id="cohn:KCTCHS21_61220"/>
<keyword evidence="2" id="KW-1185">Reference proteome</keyword>
<name>A0A3T1DF53_9BACL</name>
<dbReference type="EMBL" id="AP019400">
    <property type="protein sequence ID" value="BBI36723.1"/>
    <property type="molecule type" value="Genomic_DNA"/>
</dbReference>
<dbReference type="AlphaFoldDB" id="A0A3T1DF53"/>
<organism evidence="1 2">
    <name type="scientific">Cohnella abietis</name>
    <dbReference type="NCBI Taxonomy" id="2507935"/>
    <lineage>
        <taxon>Bacteria</taxon>
        <taxon>Bacillati</taxon>
        <taxon>Bacillota</taxon>
        <taxon>Bacilli</taxon>
        <taxon>Bacillales</taxon>
        <taxon>Paenibacillaceae</taxon>
        <taxon>Cohnella</taxon>
    </lineage>
</organism>
<sequence>MEPILFGKSLLIKLGNNTLHTAIANPRIAVPINRLAAPDEERITIPTVRKIRAIKMIRSTPYLRPNFGTRGDNKAKASKGTVVIRPANVFEI</sequence>
<proteinExistence type="predicted"/>
<reference evidence="1 2" key="1">
    <citation type="submission" date="2019-01" db="EMBL/GenBank/DDBJ databases">
        <title>Complete genome sequence of Cohnella hallensis HS21 isolated from Korean fir (Abies koreana) rhizospheric soil.</title>
        <authorList>
            <person name="Jiang L."/>
            <person name="Kang S.W."/>
            <person name="Kim S."/>
            <person name="Jung J."/>
            <person name="Kim C.Y."/>
            <person name="Kim D.H."/>
            <person name="Kim S.W."/>
            <person name="Lee J."/>
        </authorList>
    </citation>
    <scope>NUCLEOTIDE SEQUENCE [LARGE SCALE GENOMIC DNA]</scope>
    <source>
        <strain evidence="1 2">HS21</strain>
    </source>
</reference>
<protein>
    <submittedName>
        <fullName evidence="1">Uncharacterized protein</fullName>
    </submittedName>
</protein>
<evidence type="ECO:0000313" key="1">
    <source>
        <dbReference type="EMBL" id="BBI36723.1"/>
    </source>
</evidence>
<dbReference type="Proteomes" id="UP000289856">
    <property type="component" value="Chromosome"/>
</dbReference>
<accession>A0A3T1DF53</accession>
<gene>
    <name evidence="1" type="ORF">KCTCHS21_61220</name>
</gene>
<evidence type="ECO:0000313" key="2">
    <source>
        <dbReference type="Proteomes" id="UP000289856"/>
    </source>
</evidence>